<dbReference type="EMBL" id="CP036282">
    <property type="protein sequence ID" value="QDL55944.1"/>
    <property type="molecule type" value="Genomic_DNA"/>
</dbReference>
<organism evidence="3 4">
    <name type="scientific">Rhodoferax aquaticus</name>
    <dbReference type="NCBI Taxonomy" id="2527691"/>
    <lineage>
        <taxon>Bacteria</taxon>
        <taxon>Pseudomonadati</taxon>
        <taxon>Pseudomonadota</taxon>
        <taxon>Betaproteobacteria</taxon>
        <taxon>Burkholderiales</taxon>
        <taxon>Comamonadaceae</taxon>
        <taxon>Rhodoferax</taxon>
    </lineage>
</organism>
<keyword evidence="4" id="KW-1185">Reference proteome</keyword>
<protein>
    <recommendedName>
        <fullName evidence="2">Phage tail collar domain-containing protein</fullName>
    </recommendedName>
</protein>
<evidence type="ECO:0000313" key="4">
    <source>
        <dbReference type="Proteomes" id="UP000317365"/>
    </source>
</evidence>
<dbReference type="InterPro" id="IPR037053">
    <property type="entry name" value="Phage_tail_collar_dom_sf"/>
</dbReference>
<evidence type="ECO:0000313" key="3">
    <source>
        <dbReference type="EMBL" id="QDL55944.1"/>
    </source>
</evidence>
<sequence length="323" mass="32745">MDYTLSNAYTTDAGTGNRMHQQSAATTTAVTDQDMNGVIWELLAIIKAGGLAPVAFDKTVPATYTQVAAAIQSGKLFSAAAAGTADAITATFTPGITALKDGMALYVRGAAANATTTPTFTPASGTIAAKAIVKGAGAVLAAGDIAGAGHWIELQYDLTLDKWVLLNPATGVSAGGGQQPGEICYFARNTAPTGFLKANGAAISRATYATLFASIGTTFGVGDGSTTFNVPDLRGEFLRGWDDARGVDSGRAFGTLQTDAMQGHVHAAHATSFLNSGIPGGGNDTTSTPGNTGGPLTDGTNGTPRTAAETRPRNVAMLACIKY</sequence>
<dbReference type="RefSeq" id="WP_142813096.1">
    <property type="nucleotide sequence ID" value="NZ_CP036282.1"/>
</dbReference>
<dbReference type="Proteomes" id="UP000317365">
    <property type="component" value="Chromosome"/>
</dbReference>
<name>A0A515ETD9_9BURK</name>
<dbReference type="InterPro" id="IPR011083">
    <property type="entry name" value="Phage_tail_collar_dom"/>
</dbReference>
<dbReference type="AlphaFoldDB" id="A0A515ETD9"/>
<feature type="region of interest" description="Disordered" evidence="1">
    <location>
        <begin position="274"/>
        <end position="310"/>
    </location>
</feature>
<dbReference type="SUPFAM" id="SSF88874">
    <property type="entry name" value="Receptor-binding domain of short tail fibre protein gp12"/>
    <property type="match status" value="1"/>
</dbReference>
<evidence type="ECO:0000259" key="2">
    <source>
        <dbReference type="Pfam" id="PF07484"/>
    </source>
</evidence>
<proteinExistence type="predicted"/>
<evidence type="ECO:0000256" key="1">
    <source>
        <dbReference type="SAM" id="MobiDB-lite"/>
    </source>
</evidence>
<dbReference type="Pfam" id="PF07484">
    <property type="entry name" value="Collar"/>
    <property type="match status" value="1"/>
</dbReference>
<dbReference type="KEGG" id="rhg:EXZ61_18150"/>
<gene>
    <name evidence="3" type="ORF">EXZ61_18150</name>
</gene>
<dbReference type="Gene3D" id="3.90.1340.10">
    <property type="entry name" value="Phage tail collar domain"/>
    <property type="match status" value="1"/>
</dbReference>
<feature type="domain" description="Phage tail collar" evidence="2">
    <location>
        <begin position="181"/>
        <end position="238"/>
    </location>
</feature>
<reference evidence="4" key="2">
    <citation type="journal article" date="2020" name="Int. J. Syst. Evol. Microbiol.">
        <title>Genomic insights into a novel species Rhodoferax aquaticus sp. nov., isolated from freshwater.</title>
        <authorList>
            <person name="Li T."/>
            <person name="Zhuo Y."/>
            <person name="Jin C.Z."/>
            <person name="Wu X."/>
            <person name="Ko S.R."/>
            <person name="Jin F.J."/>
            <person name="Ahn C.Y."/>
            <person name="Oh H.M."/>
            <person name="Lee H.G."/>
            <person name="Jin L."/>
        </authorList>
    </citation>
    <scope>NUCLEOTIDE SEQUENCE [LARGE SCALE GENOMIC DNA]</scope>
    <source>
        <strain evidence="4">Gr-4</strain>
    </source>
</reference>
<accession>A0A515ETD9</accession>
<reference evidence="4" key="1">
    <citation type="submission" date="2019-02" db="EMBL/GenBank/DDBJ databases">
        <title>Complete genome sequence of Rhodoferax sp. Gr-4.</title>
        <authorList>
            <person name="Jin L."/>
        </authorList>
    </citation>
    <scope>NUCLEOTIDE SEQUENCE [LARGE SCALE GENOMIC DNA]</scope>
    <source>
        <strain evidence="4">Gr-4</strain>
    </source>
</reference>